<comment type="caution">
    <text evidence="1">The sequence shown here is derived from an EMBL/GenBank/DDBJ whole genome shotgun (WGS) entry which is preliminary data.</text>
</comment>
<organism evidence="1 2">
    <name type="scientific">Speluncibacter jeojiensis</name>
    <dbReference type="NCBI Taxonomy" id="2710754"/>
    <lineage>
        <taxon>Bacteria</taxon>
        <taxon>Bacillati</taxon>
        <taxon>Actinomycetota</taxon>
        <taxon>Actinomycetes</taxon>
        <taxon>Mycobacteriales</taxon>
        <taxon>Speluncibacteraceae</taxon>
        <taxon>Speluncibacter</taxon>
    </lineage>
</organism>
<dbReference type="SUPFAM" id="SSF46785">
    <property type="entry name" value="Winged helix' DNA-binding domain"/>
    <property type="match status" value="1"/>
</dbReference>
<dbReference type="Proteomes" id="UP001152755">
    <property type="component" value="Unassembled WGS sequence"/>
</dbReference>
<dbReference type="Gene3D" id="1.10.10.10">
    <property type="entry name" value="Winged helix-like DNA-binding domain superfamily/Winged helix DNA-binding domain"/>
    <property type="match status" value="1"/>
</dbReference>
<gene>
    <name evidence="1" type="ORF">NVS88_01620</name>
</gene>
<dbReference type="InterPro" id="IPR011991">
    <property type="entry name" value="ArsR-like_HTH"/>
</dbReference>
<sequence length="247" mass="26441">MESHDGQSPHYADVSAVSALDEPARRRLYDFVRRHREPVGRDEAAAALGLPRTTAAFHLDKLADEGLLSIEFARRSGRSGPGAGRPAKLYRRGDRPVVVQLPERNYELAGRLLAGAIDDAESRGESPGTALARRAHELGETIGAELAQAGEPTDEALHDALERCGYEPCTVDDDIALANCPFHALVNDHTELVCGMNLRLIEGLLDGARCGGRRARLAPEDGFCCVRLGVTDAAGAAERGDSQKPAS</sequence>
<evidence type="ECO:0000313" key="1">
    <source>
        <dbReference type="EMBL" id="MDG3013251.1"/>
    </source>
</evidence>
<dbReference type="AlphaFoldDB" id="A0A9X4RFR9"/>
<accession>A0A9X4RFR9</accession>
<reference evidence="1" key="1">
    <citation type="submission" date="2022-08" db="EMBL/GenBank/DDBJ databases">
        <title>Genome analysis of Corynebacteriales strain.</title>
        <authorList>
            <person name="Lee S.D."/>
        </authorList>
    </citation>
    <scope>NUCLEOTIDE SEQUENCE</scope>
    <source>
        <strain evidence="1">D3-21</strain>
    </source>
</reference>
<dbReference type="RefSeq" id="WP_332519011.1">
    <property type="nucleotide sequence ID" value="NZ_JANRHA010000001.1"/>
</dbReference>
<dbReference type="InterPro" id="IPR036390">
    <property type="entry name" value="WH_DNA-bd_sf"/>
</dbReference>
<dbReference type="CDD" id="cd00090">
    <property type="entry name" value="HTH_ARSR"/>
    <property type="match status" value="1"/>
</dbReference>
<dbReference type="EMBL" id="JANRHA010000001">
    <property type="protein sequence ID" value="MDG3013251.1"/>
    <property type="molecule type" value="Genomic_DNA"/>
</dbReference>
<dbReference type="Pfam" id="PF12840">
    <property type="entry name" value="HTH_20"/>
    <property type="match status" value="1"/>
</dbReference>
<name>A0A9X4RFR9_9ACTN</name>
<evidence type="ECO:0000313" key="2">
    <source>
        <dbReference type="Proteomes" id="UP001152755"/>
    </source>
</evidence>
<protein>
    <submittedName>
        <fullName evidence="1">Helix-turn-helix domain-containing protein</fullName>
    </submittedName>
</protein>
<proteinExistence type="predicted"/>
<keyword evidence="2" id="KW-1185">Reference proteome</keyword>
<dbReference type="InterPro" id="IPR036388">
    <property type="entry name" value="WH-like_DNA-bd_sf"/>
</dbReference>